<feature type="region of interest" description="Disordered" evidence="1">
    <location>
        <begin position="66"/>
        <end position="104"/>
    </location>
</feature>
<dbReference type="Proteomes" id="UP000584374">
    <property type="component" value="Unassembled WGS sequence"/>
</dbReference>
<evidence type="ECO:0000256" key="1">
    <source>
        <dbReference type="SAM" id="MobiDB-lite"/>
    </source>
</evidence>
<proteinExistence type="predicted"/>
<evidence type="ECO:0000313" key="4">
    <source>
        <dbReference type="Proteomes" id="UP000584374"/>
    </source>
</evidence>
<dbReference type="InterPro" id="IPR007278">
    <property type="entry name" value="DUF397"/>
</dbReference>
<comment type="caution">
    <text evidence="3">The sequence shown here is derived from an EMBL/GenBank/DDBJ whole genome shotgun (WGS) entry which is preliminary data.</text>
</comment>
<gene>
    <name evidence="3" type="ORF">BJ970_002979</name>
</gene>
<name>A0A840QAJ1_9PSEU</name>
<evidence type="ECO:0000259" key="2">
    <source>
        <dbReference type="Pfam" id="PF04149"/>
    </source>
</evidence>
<organism evidence="3 4">
    <name type="scientific">Saccharopolyspora phatthalungensis</name>
    <dbReference type="NCBI Taxonomy" id="664693"/>
    <lineage>
        <taxon>Bacteria</taxon>
        <taxon>Bacillati</taxon>
        <taxon>Actinomycetota</taxon>
        <taxon>Actinomycetes</taxon>
        <taxon>Pseudonocardiales</taxon>
        <taxon>Pseudonocardiaceae</taxon>
        <taxon>Saccharopolyspora</taxon>
    </lineage>
</organism>
<keyword evidence="4" id="KW-1185">Reference proteome</keyword>
<dbReference type="Pfam" id="PF04149">
    <property type="entry name" value="DUF397"/>
    <property type="match status" value="1"/>
</dbReference>
<dbReference type="EMBL" id="JACHIW010000001">
    <property type="protein sequence ID" value="MBB5155445.1"/>
    <property type="molecule type" value="Genomic_DNA"/>
</dbReference>
<evidence type="ECO:0000313" key="3">
    <source>
        <dbReference type="EMBL" id="MBB5155445.1"/>
    </source>
</evidence>
<reference evidence="3 4" key="1">
    <citation type="submission" date="2020-08" db="EMBL/GenBank/DDBJ databases">
        <title>Sequencing the genomes of 1000 actinobacteria strains.</title>
        <authorList>
            <person name="Klenk H.-P."/>
        </authorList>
    </citation>
    <scope>NUCLEOTIDE SEQUENCE [LARGE SCALE GENOMIC DNA]</scope>
    <source>
        <strain evidence="3 4">DSM 45584</strain>
    </source>
</reference>
<feature type="domain" description="DUF397" evidence="2">
    <location>
        <begin position="113"/>
        <end position="150"/>
    </location>
</feature>
<accession>A0A840QAJ1</accession>
<sequence>MNAVPFFRSPVSSTTSIASLVPKRWTAIRRMSSRTASASHTARDSRCCMPSGVTSPACSAMLQQFFRGRSDNNPSTNARTRRRGSTRVNRPATPAINDSNDSKNGGCIMSTDGWMKSSYSQTNGACVELTVTLDRIRDSKDPNGPTLAVDVLTFIDGVKQGRFDR</sequence>
<dbReference type="AlphaFoldDB" id="A0A840QAJ1"/>
<protein>
    <recommendedName>
        <fullName evidence="2">DUF397 domain-containing protein</fullName>
    </recommendedName>
</protein>